<keyword evidence="4" id="KW-0052">Apoplast</keyword>
<dbReference type="AlphaFoldDB" id="A0A453QSE9"/>
<dbReference type="Gene3D" id="2.40.480.10">
    <property type="entry name" value="Allene oxide cyclase-like"/>
    <property type="match status" value="1"/>
</dbReference>
<protein>
    <recommendedName>
        <fullName evidence="4">Dirigent protein</fullName>
    </recommendedName>
</protein>
<reference evidence="6" key="4">
    <citation type="submission" date="2019-03" db="UniProtKB">
        <authorList>
            <consortium name="EnsemblPlants"/>
        </authorList>
    </citation>
    <scope>IDENTIFICATION</scope>
</reference>
<dbReference type="Gramene" id="AET7Gv20304500.2">
    <property type="protein sequence ID" value="AET7Gv20304500.2"/>
    <property type="gene ID" value="AET7Gv20304500"/>
</dbReference>
<dbReference type="STRING" id="200361.A0A453QSE9"/>
<keyword evidence="5" id="KW-0812">Transmembrane</keyword>
<organism evidence="6 7">
    <name type="scientific">Aegilops tauschii subsp. strangulata</name>
    <name type="common">Goatgrass</name>
    <dbReference type="NCBI Taxonomy" id="200361"/>
    <lineage>
        <taxon>Eukaryota</taxon>
        <taxon>Viridiplantae</taxon>
        <taxon>Streptophyta</taxon>
        <taxon>Embryophyta</taxon>
        <taxon>Tracheophyta</taxon>
        <taxon>Spermatophyta</taxon>
        <taxon>Magnoliopsida</taxon>
        <taxon>Liliopsida</taxon>
        <taxon>Poales</taxon>
        <taxon>Poaceae</taxon>
        <taxon>BOP clade</taxon>
        <taxon>Pooideae</taxon>
        <taxon>Triticodae</taxon>
        <taxon>Triticeae</taxon>
        <taxon>Triticinae</taxon>
        <taxon>Aegilops</taxon>
    </lineage>
</organism>
<dbReference type="GO" id="GO:0048046">
    <property type="term" value="C:apoplast"/>
    <property type="evidence" value="ECO:0007669"/>
    <property type="project" value="UniProtKB-SubCell"/>
</dbReference>
<dbReference type="EnsemblPlants" id="AET7Gv20304500.2">
    <property type="protein sequence ID" value="AET7Gv20304500.2"/>
    <property type="gene ID" value="AET7Gv20304500"/>
</dbReference>
<proteinExistence type="inferred from homology"/>
<evidence type="ECO:0000256" key="5">
    <source>
        <dbReference type="SAM" id="Phobius"/>
    </source>
</evidence>
<comment type="subunit">
    <text evidence="2 4">Homodimer.</text>
</comment>
<keyword evidence="5" id="KW-0472">Membrane</keyword>
<reference evidence="7" key="2">
    <citation type="journal article" date="2017" name="Nat. Plants">
        <title>The Aegilops tauschii genome reveals multiple impacts of transposons.</title>
        <authorList>
            <person name="Zhao G."/>
            <person name="Zou C."/>
            <person name="Li K."/>
            <person name="Wang K."/>
            <person name="Li T."/>
            <person name="Gao L."/>
            <person name="Zhang X."/>
            <person name="Wang H."/>
            <person name="Yang Z."/>
            <person name="Liu X."/>
            <person name="Jiang W."/>
            <person name="Mao L."/>
            <person name="Kong X."/>
            <person name="Jiao Y."/>
            <person name="Jia J."/>
        </authorList>
    </citation>
    <scope>NUCLEOTIDE SEQUENCE [LARGE SCALE GENOMIC DNA]</scope>
    <source>
        <strain evidence="7">cv. AL8/78</strain>
    </source>
</reference>
<keyword evidence="7" id="KW-1185">Reference proteome</keyword>
<keyword evidence="5" id="KW-1133">Transmembrane helix</keyword>
<dbReference type="GO" id="GO:0009699">
    <property type="term" value="P:phenylpropanoid biosynthetic process"/>
    <property type="evidence" value="ECO:0007669"/>
    <property type="project" value="UniProtKB-ARBA"/>
</dbReference>
<evidence type="ECO:0000256" key="1">
    <source>
        <dbReference type="ARBA" id="ARBA00010746"/>
    </source>
</evidence>
<comment type="similarity">
    <text evidence="1 4">Belongs to the plant dirigent protein family.</text>
</comment>
<accession>A0A453QSE9</accession>
<dbReference type="PANTHER" id="PTHR21495">
    <property type="entry name" value="NUCLEOPORIN-RELATED"/>
    <property type="match status" value="1"/>
</dbReference>
<name>A0A453QSE9_AEGTS</name>
<dbReference type="InterPro" id="IPR044859">
    <property type="entry name" value="Allene_oxi_cyc_Dirigent"/>
</dbReference>
<reference evidence="6" key="5">
    <citation type="journal article" date="2021" name="G3 (Bethesda)">
        <title>Aegilops tauschii genome assembly Aet v5.0 features greater sequence contiguity and improved annotation.</title>
        <authorList>
            <person name="Wang L."/>
            <person name="Zhu T."/>
            <person name="Rodriguez J.C."/>
            <person name="Deal K.R."/>
            <person name="Dubcovsky J."/>
            <person name="McGuire P.E."/>
            <person name="Lux T."/>
            <person name="Spannagl M."/>
            <person name="Mayer K.F.X."/>
            <person name="Baldrich P."/>
            <person name="Meyers B.C."/>
            <person name="Huo N."/>
            <person name="Gu Y.Q."/>
            <person name="Zhou H."/>
            <person name="Devos K.M."/>
            <person name="Bennetzen J.L."/>
            <person name="Unver T."/>
            <person name="Budak H."/>
            <person name="Gulick P.J."/>
            <person name="Galiba G."/>
            <person name="Kalapos B."/>
            <person name="Nelson D.R."/>
            <person name="Li P."/>
            <person name="You F.M."/>
            <person name="Luo M.C."/>
            <person name="Dvorak J."/>
        </authorList>
    </citation>
    <scope>NUCLEOTIDE SEQUENCE [LARGE SCALE GENOMIC DNA]</scope>
    <source>
        <strain evidence="6">cv. AL8/78</strain>
    </source>
</reference>
<evidence type="ECO:0000256" key="4">
    <source>
        <dbReference type="RuleBase" id="RU363099"/>
    </source>
</evidence>
<dbReference type="Proteomes" id="UP000015105">
    <property type="component" value="Chromosome 7D"/>
</dbReference>
<comment type="subcellular location">
    <subcellularLocation>
        <location evidence="4">Secreted</location>
        <location evidence="4">Extracellular space</location>
        <location evidence="4">Apoplast</location>
    </subcellularLocation>
</comment>
<feature type="transmembrane region" description="Helical" evidence="5">
    <location>
        <begin position="20"/>
        <end position="43"/>
    </location>
</feature>
<sequence>THIHFHSTSSSAFFSPSLALPAMAGPSGILFLLVIAMPAFLALADTPHPYCDRPCQNELSLHLYLHQFVAGPNRPNRNEEFVLTPGYPLGFGTTLIHDWTLTNTVNPSDTIIARAQGTHIQASRTNANGWYISQNIVFQSGRFAGSTLQVMGTLTEQSEGQWSIIGGTGEFTKAHGTIKYKMDPASNIEDGIRELDIHLIYTPNYPQATQSGTPPLAKLLGGCHAVDNCCCKKY</sequence>
<evidence type="ECO:0000313" key="6">
    <source>
        <dbReference type="EnsemblPlants" id="AET7Gv20304500.2"/>
    </source>
</evidence>
<reference evidence="6" key="3">
    <citation type="journal article" date="2017" name="Nature">
        <title>Genome sequence of the progenitor of the wheat D genome Aegilops tauschii.</title>
        <authorList>
            <person name="Luo M.C."/>
            <person name="Gu Y.Q."/>
            <person name="Puiu D."/>
            <person name="Wang H."/>
            <person name="Twardziok S.O."/>
            <person name="Deal K.R."/>
            <person name="Huo N."/>
            <person name="Zhu T."/>
            <person name="Wang L."/>
            <person name="Wang Y."/>
            <person name="McGuire P.E."/>
            <person name="Liu S."/>
            <person name="Long H."/>
            <person name="Ramasamy R.K."/>
            <person name="Rodriguez J.C."/>
            <person name="Van S.L."/>
            <person name="Yuan L."/>
            <person name="Wang Z."/>
            <person name="Xia Z."/>
            <person name="Xiao L."/>
            <person name="Anderson O.D."/>
            <person name="Ouyang S."/>
            <person name="Liang Y."/>
            <person name="Zimin A.V."/>
            <person name="Pertea G."/>
            <person name="Qi P."/>
            <person name="Bennetzen J.L."/>
            <person name="Dai X."/>
            <person name="Dawson M.W."/>
            <person name="Muller H.G."/>
            <person name="Kugler K."/>
            <person name="Rivarola-Duarte L."/>
            <person name="Spannagl M."/>
            <person name="Mayer K.F.X."/>
            <person name="Lu F.H."/>
            <person name="Bevan M.W."/>
            <person name="Leroy P."/>
            <person name="Li P."/>
            <person name="You F.M."/>
            <person name="Sun Q."/>
            <person name="Liu Z."/>
            <person name="Lyons E."/>
            <person name="Wicker T."/>
            <person name="Salzberg S.L."/>
            <person name="Devos K.M."/>
            <person name="Dvorak J."/>
        </authorList>
    </citation>
    <scope>NUCLEOTIDE SEQUENCE [LARGE SCALE GENOMIC DNA]</scope>
    <source>
        <strain evidence="6">cv. AL8/78</strain>
    </source>
</reference>
<reference evidence="7" key="1">
    <citation type="journal article" date="2014" name="Science">
        <title>Ancient hybridizations among the ancestral genomes of bread wheat.</title>
        <authorList>
            <consortium name="International Wheat Genome Sequencing Consortium,"/>
            <person name="Marcussen T."/>
            <person name="Sandve S.R."/>
            <person name="Heier L."/>
            <person name="Spannagl M."/>
            <person name="Pfeifer M."/>
            <person name="Jakobsen K.S."/>
            <person name="Wulff B.B."/>
            <person name="Steuernagel B."/>
            <person name="Mayer K.F."/>
            <person name="Olsen O.A."/>
        </authorList>
    </citation>
    <scope>NUCLEOTIDE SEQUENCE [LARGE SCALE GENOMIC DNA]</scope>
    <source>
        <strain evidence="7">cv. AL8/78</strain>
    </source>
</reference>
<evidence type="ECO:0000256" key="2">
    <source>
        <dbReference type="ARBA" id="ARBA00011738"/>
    </source>
</evidence>
<evidence type="ECO:0000256" key="3">
    <source>
        <dbReference type="ARBA" id="ARBA00022525"/>
    </source>
</evidence>
<dbReference type="Pfam" id="PF03018">
    <property type="entry name" value="Dirigent"/>
    <property type="match status" value="1"/>
</dbReference>
<evidence type="ECO:0000313" key="7">
    <source>
        <dbReference type="Proteomes" id="UP000015105"/>
    </source>
</evidence>
<dbReference type="InterPro" id="IPR004265">
    <property type="entry name" value="Dirigent"/>
</dbReference>
<comment type="function">
    <text evidence="4">Dirigent proteins impart stereoselectivity on the phenoxy radical-coupling reaction, yielding optically active lignans from two molecules of coniferyl alcohol in the biosynthesis of lignans, flavonolignans, and alkaloids and thus plays a central role in plant secondary metabolism.</text>
</comment>
<keyword evidence="3 4" id="KW-0964">Secreted</keyword>